<proteinExistence type="predicted"/>
<accession>A0A517T8S3</accession>
<dbReference type="KEGG" id="chya:V22_20080"/>
<protein>
    <submittedName>
        <fullName evidence="2">Uncharacterized protein</fullName>
    </submittedName>
</protein>
<feature type="compositionally biased region" description="Polar residues" evidence="1">
    <location>
        <begin position="7"/>
        <end position="17"/>
    </location>
</feature>
<reference evidence="2 3" key="1">
    <citation type="submission" date="2019-02" db="EMBL/GenBank/DDBJ databases">
        <title>Deep-cultivation of Planctomycetes and their phenomic and genomic characterization uncovers novel biology.</title>
        <authorList>
            <person name="Wiegand S."/>
            <person name="Jogler M."/>
            <person name="Boedeker C."/>
            <person name="Pinto D."/>
            <person name="Vollmers J."/>
            <person name="Rivas-Marin E."/>
            <person name="Kohn T."/>
            <person name="Peeters S.H."/>
            <person name="Heuer A."/>
            <person name="Rast P."/>
            <person name="Oberbeckmann S."/>
            <person name="Bunk B."/>
            <person name="Jeske O."/>
            <person name="Meyerdierks A."/>
            <person name="Storesund J.E."/>
            <person name="Kallscheuer N."/>
            <person name="Luecker S."/>
            <person name="Lage O.M."/>
            <person name="Pohl T."/>
            <person name="Merkel B.J."/>
            <person name="Hornburger P."/>
            <person name="Mueller R.-W."/>
            <person name="Bruemmer F."/>
            <person name="Labrenz M."/>
            <person name="Spormann A.M."/>
            <person name="Op den Camp H."/>
            <person name="Overmann J."/>
            <person name="Amann R."/>
            <person name="Jetten M.S.M."/>
            <person name="Mascher T."/>
            <person name="Medema M.H."/>
            <person name="Devos D.P."/>
            <person name="Kaster A.-K."/>
            <person name="Ovreas L."/>
            <person name="Rohde M."/>
            <person name="Galperin M.Y."/>
            <person name="Jogler C."/>
        </authorList>
    </citation>
    <scope>NUCLEOTIDE SEQUENCE [LARGE SCALE GENOMIC DNA]</scope>
    <source>
        <strain evidence="2 3">V22</strain>
    </source>
</reference>
<evidence type="ECO:0000256" key="1">
    <source>
        <dbReference type="SAM" id="MobiDB-lite"/>
    </source>
</evidence>
<name>A0A517T8S3_9PLAN</name>
<sequence>MNRKKLNQMNKRLTSFQRGREQGDSNAESLLFDALDNRRKCIGELHQLIIDLFYKKFEK</sequence>
<evidence type="ECO:0000313" key="3">
    <source>
        <dbReference type="Proteomes" id="UP000319976"/>
    </source>
</evidence>
<organism evidence="2 3">
    <name type="scientific">Calycomorphotria hydatis</name>
    <dbReference type="NCBI Taxonomy" id="2528027"/>
    <lineage>
        <taxon>Bacteria</taxon>
        <taxon>Pseudomonadati</taxon>
        <taxon>Planctomycetota</taxon>
        <taxon>Planctomycetia</taxon>
        <taxon>Planctomycetales</taxon>
        <taxon>Planctomycetaceae</taxon>
        <taxon>Calycomorphotria</taxon>
    </lineage>
</organism>
<evidence type="ECO:0000313" key="2">
    <source>
        <dbReference type="EMBL" id="QDT64767.1"/>
    </source>
</evidence>
<gene>
    <name evidence="2" type="ORF">V22_20080</name>
</gene>
<dbReference type="AlphaFoldDB" id="A0A517T8S3"/>
<dbReference type="Proteomes" id="UP000319976">
    <property type="component" value="Chromosome"/>
</dbReference>
<keyword evidence="3" id="KW-1185">Reference proteome</keyword>
<feature type="region of interest" description="Disordered" evidence="1">
    <location>
        <begin position="1"/>
        <end position="24"/>
    </location>
</feature>
<dbReference type="EMBL" id="CP036316">
    <property type="protein sequence ID" value="QDT64767.1"/>
    <property type="molecule type" value="Genomic_DNA"/>
</dbReference>